<sequence>MKLVFSLLFSLSILGCQHIPRSPASEETQLRPLSIHETPNGIANRHALLVVHATTEFDTTKTAAAGIDQLVQDFKSQGRPVIYLVSDQSEKGNSRWYTADRSPDFAIFSEGGEHNLPIRANEVTVAGGFFGSTDTLNGCQTLAVKDAIRMHFESSEEPFTVHIPLKATYTYTEWEAFRQEMLNTGKLNLDVFALAKYPFASVFFLREGNDGAGDDGNEQNFAHSYNGNENQSYRRGEEVSRDKYQFRFYINDRLIESVSGPGKRIVNIKLETR</sequence>
<proteinExistence type="predicted"/>
<accession>A0ABY4C9A8</accession>
<dbReference type="PROSITE" id="PS51257">
    <property type="entry name" value="PROKAR_LIPOPROTEIN"/>
    <property type="match status" value="1"/>
</dbReference>
<protein>
    <submittedName>
        <fullName evidence="2">Uncharacterized protein</fullName>
    </submittedName>
</protein>
<name>A0ABY4C9A8_9BACT</name>
<dbReference type="RefSeq" id="WP_243537809.1">
    <property type="nucleotide sequence ID" value="NZ_CP093442.1"/>
</dbReference>
<reference evidence="2" key="1">
    <citation type="submission" date="2022-03" db="EMBL/GenBank/DDBJ databases">
        <title>Genome Identification and Characterization of new species Bdellovibrio reynosense LBG001 sp. nov. from a Mexico soil sample.</title>
        <authorList>
            <person name="Camilli A."/>
            <person name="Ajao Y."/>
            <person name="Guo X."/>
        </authorList>
    </citation>
    <scope>NUCLEOTIDE SEQUENCE</scope>
    <source>
        <strain evidence="2">LBG001</strain>
    </source>
</reference>
<gene>
    <name evidence="2" type="ORF">MNR06_00175</name>
</gene>
<evidence type="ECO:0000313" key="2">
    <source>
        <dbReference type="EMBL" id="UOF01369.1"/>
    </source>
</evidence>
<feature type="region of interest" description="Disordered" evidence="1">
    <location>
        <begin position="215"/>
        <end position="237"/>
    </location>
</feature>
<organism evidence="2 3">
    <name type="scientific">Bdellovibrio reynosensis</name>
    <dbReference type="NCBI Taxonomy" id="2835041"/>
    <lineage>
        <taxon>Bacteria</taxon>
        <taxon>Pseudomonadati</taxon>
        <taxon>Bdellovibrionota</taxon>
        <taxon>Bdellovibrionia</taxon>
        <taxon>Bdellovibrionales</taxon>
        <taxon>Pseudobdellovibrionaceae</taxon>
        <taxon>Bdellovibrio</taxon>
    </lineage>
</organism>
<keyword evidence="3" id="KW-1185">Reference proteome</keyword>
<evidence type="ECO:0000256" key="1">
    <source>
        <dbReference type="SAM" id="MobiDB-lite"/>
    </source>
</evidence>
<feature type="compositionally biased region" description="Polar residues" evidence="1">
    <location>
        <begin position="218"/>
        <end position="231"/>
    </location>
</feature>
<dbReference type="EMBL" id="CP093442">
    <property type="protein sequence ID" value="UOF01369.1"/>
    <property type="molecule type" value="Genomic_DNA"/>
</dbReference>
<evidence type="ECO:0000313" key="3">
    <source>
        <dbReference type="Proteomes" id="UP000830116"/>
    </source>
</evidence>
<dbReference type="Proteomes" id="UP000830116">
    <property type="component" value="Chromosome"/>
</dbReference>